<evidence type="ECO:0000256" key="3">
    <source>
        <dbReference type="ARBA" id="ARBA00011738"/>
    </source>
</evidence>
<name>A0A1A8TQ48_9GAMM</name>
<dbReference type="InterPro" id="IPR043132">
    <property type="entry name" value="BCAT-like_C"/>
</dbReference>
<dbReference type="InterPro" id="IPR001544">
    <property type="entry name" value="Aminotrans_IV"/>
</dbReference>
<dbReference type="FunFam" id="3.20.10.10:FF:000002">
    <property type="entry name" value="D-alanine aminotransferase"/>
    <property type="match status" value="1"/>
</dbReference>
<dbReference type="AlphaFoldDB" id="A0A1A8TQ48"/>
<proteinExistence type="inferred from homology"/>
<dbReference type="EMBL" id="FLOC01000034">
    <property type="protein sequence ID" value="SBS36403.1"/>
    <property type="molecule type" value="Genomic_DNA"/>
</dbReference>
<dbReference type="Pfam" id="PF01063">
    <property type="entry name" value="Aminotran_4"/>
    <property type="match status" value="1"/>
</dbReference>
<dbReference type="InterPro" id="IPR043131">
    <property type="entry name" value="BCAT-like_N"/>
</dbReference>
<evidence type="ECO:0000256" key="12">
    <source>
        <dbReference type="NCBIfam" id="TIGR03461"/>
    </source>
</evidence>
<comment type="subunit">
    <text evidence="3">Homodimer.</text>
</comment>
<gene>
    <name evidence="13" type="primary">pabC</name>
    <name evidence="13" type="ORF">MAQ5080_03440</name>
</gene>
<evidence type="ECO:0000256" key="4">
    <source>
        <dbReference type="ARBA" id="ARBA00022898"/>
    </source>
</evidence>
<dbReference type="Gene3D" id="3.20.10.10">
    <property type="entry name" value="D-amino Acid Aminotransferase, subunit A, domain 2"/>
    <property type="match status" value="1"/>
</dbReference>
<keyword evidence="14" id="KW-1185">Reference proteome</keyword>
<evidence type="ECO:0000256" key="5">
    <source>
        <dbReference type="ARBA" id="ARBA00022909"/>
    </source>
</evidence>
<comment type="cofactor">
    <cofactor evidence="1">
        <name>pyridoxal 5'-phosphate</name>
        <dbReference type="ChEBI" id="CHEBI:597326"/>
    </cofactor>
</comment>
<dbReference type="SUPFAM" id="SSF56752">
    <property type="entry name" value="D-aminoacid aminotransferase-like PLP-dependent enzymes"/>
    <property type="match status" value="1"/>
</dbReference>
<protein>
    <recommendedName>
        <fullName evidence="11 12">Aminodeoxychorismate lyase</fullName>
        <ecNumber evidence="8 12">4.1.3.38</ecNumber>
    </recommendedName>
</protein>
<evidence type="ECO:0000256" key="6">
    <source>
        <dbReference type="ARBA" id="ARBA00023239"/>
    </source>
</evidence>
<reference evidence="13 14" key="1">
    <citation type="submission" date="2016-06" db="EMBL/GenBank/DDBJ databases">
        <authorList>
            <person name="Kjaerup R.B."/>
            <person name="Dalgaard T.S."/>
            <person name="Juul-Madsen H.R."/>
        </authorList>
    </citation>
    <scope>NUCLEOTIDE SEQUENCE [LARGE SCALE GENOMIC DNA]</scope>
    <source>
        <strain evidence="13 14">CECT 5080</strain>
    </source>
</reference>
<dbReference type="GO" id="GO:0008153">
    <property type="term" value="P:4-aminobenzoate biosynthetic process"/>
    <property type="evidence" value="ECO:0007669"/>
    <property type="project" value="UniProtKB-UniRule"/>
</dbReference>
<comment type="function">
    <text evidence="10">Involved in the biosynthesis of p-aminobenzoate (PABA), a precursor of tetrahydrofolate. Converts 4-amino-4-deoxychorismate into 4-aminobenzoate (PABA) and pyruvate.</text>
</comment>
<comment type="similarity">
    <text evidence="2">Belongs to the class-IV pyridoxal-phosphate-dependent aminotransferase family.</text>
</comment>
<evidence type="ECO:0000256" key="1">
    <source>
        <dbReference type="ARBA" id="ARBA00001933"/>
    </source>
</evidence>
<dbReference type="EC" id="4.1.3.38" evidence="8 12"/>
<dbReference type="Gene3D" id="3.30.470.10">
    <property type="match status" value="1"/>
</dbReference>
<dbReference type="GO" id="GO:0046656">
    <property type="term" value="P:folic acid biosynthetic process"/>
    <property type="evidence" value="ECO:0007669"/>
    <property type="project" value="UniProtKB-KW"/>
</dbReference>
<dbReference type="OrthoDB" id="9805628at2"/>
<keyword evidence="5" id="KW-0289">Folate biosynthesis</keyword>
<dbReference type="GO" id="GO:0030170">
    <property type="term" value="F:pyridoxal phosphate binding"/>
    <property type="evidence" value="ECO:0007669"/>
    <property type="project" value="InterPro"/>
</dbReference>
<evidence type="ECO:0000256" key="9">
    <source>
        <dbReference type="ARBA" id="ARBA00049529"/>
    </source>
</evidence>
<sequence>MQWFKNFNPDTSIAISDRGLAYGDGMFETIATQSGSIPDLFFHQARLSRGCKRLGFDVPAELWQQWWLFVQKQAEQTPDCGIKVIVTRGSGGRGYLPPEAPAFEFLVGVFDAPSYVALKKTGVSLLVSPINASINRSFSGLKHLNRLENVLAKQALAGQAYEAVLLDANKHLVECVQSNIFWVKNGQLYTPALHQSGVQGSCRAKILARFEGVVNIGCFGLEALREAEEIFVTNALSGILPVTQFEHNTLAIGPLTQKIMDQV</sequence>
<evidence type="ECO:0000256" key="7">
    <source>
        <dbReference type="ARBA" id="ARBA00035633"/>
    </source>
</evidence>
<dbReference type="InterPro" id="IPR017824">
    <property type="entry name" value="Aminodeoxychorismate_lyase_IV"/>
</dbReference>
<evidence type="ECO:0000313" key="13">
    <source>
        <dbReference type="EMBL" id="SBS36403.1"/>
    </source>
</evidence>
<comment type="catalytic activity">
    <reaction evidence="9">
        <text>4-amino-4-deoxychorismate = 4-aminobenzoate + pyruvate + H(+)</text>
        <dbReference type="Rhea" id="RHEA:16201"/>
        <dbReference type="ChEBI" id="CHEBI:15361"/>
        <dbReference type="ChEBI" id="CHEBI:15378"/>
        <dbReference type="ChEBI" id="CHEBI:17836"/>
        <dbReference type="ChEBI" id="CHEBI:58406"/>
        <dbReference type="EC" id="4.1.3.38"/>
    </reaction>
</comment>
<keyword evidence="4" id="KW-0663">Pyridoxal phosphate</keyword>
<evidence type="ECO:0000256" key="10">
    <source>
        <dbReference type="ARBA" id="ARBA00054027"/>
    </source>
</evidence>
<dbReference type="GO" id="GO:0005829">
    <property type="term" value="C:cytosol"/>
    <property type="evidence" value="ECO:0007669"/>
    <property type="project" value="TreeGrafter"/>
</dbReference>
<dbReference type="PANTHER" id="PTHR42743:SF2">
    <property type="entry name" value="AMINODEOXYCHORISMATE LYASE"/>
    <property type="match status" value="1"/>
</dbReference>
<dbReference type="GO" id="GO:0008696">
    <property type="term" value="F:4-amino-4-deoxychorismate lyase activity"/>
    <property type="evidence" value="ECO:0007669"/>
    <property type="project" value="UniProtKB-UniRule"/>
</dbReference>
<dbReference type="InterPro" id="IPR050571">
    <property type="entry name" value="Class-IV_PLP-Dep_Aminotrnsfr"/>
</dbReference>
<dbReference type="RefSeq" id="WP_067213230.1">
    <property type="nucleotide sequence ID" value="NZ_FLOC01000034.1"/>
</dbReference>
<evidence type="ECO:0000256" key="11">
    <source>
        <dbReference type="ARBA" id="ARBA00069174"/>
    </source>
</evidence>
<evidence type="ECO:0000313" key="14">
    <source>
        <dbReference type="Proteomes" id="UP000092627"/>
    </source>
</evidence>
<accession>A0A1A8TQ48</accession>
<dbReference type="InterPro" id="IPR036038">
    <property type="entry name" value="Aminotransferase-like"/>
</dbReference>
<comment type="pathway">
    <text evidence="7">Cofactor biosynthesis; tetrahydrofolate biosynthesis; 4-aminobenzoate from chorismate: step 2/2.</text>
</comment>
<dbReference type="PANTHER" id="PTHR42743">
    <property type="entry name" value="AMINO-ACID AMINOTRANSFERASE"/>
    <property type="match status" value="1"/>
</dbReference>
<evidence type="ECO:0000256" key="8">
    <source>
        <dbReference type="ARBA" id="ARBA00035676"/>
    </source>
</evidence>
<organism evidence="13 14">
    <name type="scientific">Marinomonas aquimarina</name>
    <dbReference type="NCBI Taxonomy" id="295068"/>
    <lineage>
        <taxon>Bacteria</taxon>
        <taxon>Pseudomonadati</taxon>
        <taxon>Pseudomonadota</taxon>
        <taxon>Gammaproteobacteria</taxon>
        <taxon>Oceanospirillales</taxon>
        <taxon>Oceanospirillaceae</taxon>
        <taxon>Marinomonas</taxon>
    </lineage>
</organism>
<dbReference type="STRING" id="295068.MAQ5080_03440"/>
<dbReference type="NCBIfam" id="TIGR03461">
    <property type="entry name" value="pabC_Proteo"/>
    <property type="match status" value="1"/>
</dbReference>
<dbReference type="Proteomes" id="UP000092627">
    <property type="component" value="Unassembled WGS sequence"/>
</dbReference>
<evidence type="ECO:0000256" key="2">
    <source>
        <dbReference type="ARBA" id="ARBA00009320"/>
    </source>
</evidence>
<keyword evidence="6 13" id="KW-0456">Lyase</keyword>